<dbReference type="RefSeq" id="WP_057829104.1">
    <property type="nucleotide sequence ID" value="NZ_AYZE01000014.1"/>
</dbReference>
<dbReference type="EMBL" id="AYZE01000014">
    <property type="protein sequence ID" value="KRM90883.1"/>
    <property type="molecule type" value="Genomic_DNA"/>
</dbReference>
<evidence type="ECO:0000313" key="3">
    <source>
        <dbReference type="Proteomes" id="UP000051131"/>
    </source>
</evidence>
<accession>A0A0R2CTB7</accession>
<dbReference type="Proteomes" id="UP000051131">
    <property type="component" value="Unassembled WGS sequence"/>
</dbReference>
<name>A0A0R2CTB7_9LACO</name>
<evidence type="ECO:0000313" key="2">
    <source>
        <dbReference type="EMBL" id="KRM90883.1"/>
    </source>
</evidence>
<dbReference type="AlphaFoldDB" id="A0A0R2CTB7"/>
<organism evidence="2 3">
    <name type="scientific">Liquorilactobacillus cacaonum DSM 21116</name>
    <dbReference type="NCBI Taxonomy" id="1423729"/>
    <lineage>
        <taxon>Bacteria</taxon>
        <taxon>Bacillati</taxon>
        <taxon>Bacillota</taxon>
        <taxon>Bacilli</taxon>
        <taxon>Lactobacillales</taxon>
        <taxon>Lactobacillaceae</taxon>
        <taxon>Liquorilactobacillus</taxon>
    </lineage>
</organism>
<sequence>MYLNVTPMAQEKLQSKIGNANVKILLDFDDGVGAFSRVGVCSLDSVFRILLVDPDVDSHDYDEKLETNMGPFLYKGYSKIYMDEKMTLELNDKTQMLRLKGSNAGELTAAVNVEHLEVNV</sequence>
<dbReference type="Pfam" id="PF01521">
    <property type="entry name" value="Fe-S_biosyn"/>
    <property type="match status" value="1"/>
</dbReference>
<dbReference type="InterPro" id="IPR035903">
    <property type="entry name" value="HesB-like_dom_sf"/>
</dbReference>
<dbReference type="InterPro" id="IPR000361">
    <property type="entry name" value="ATAP_core_dom"/>
</dbReference>
<dbReference type="Gene3D" id="2.60.300.12">
    <property type="entry name" value="HesB-like domain"/>
    <property type="match status" value="1"/>
</dbReference>
<proteinExistence type="predicted"/>
<dbReference type="STRING" id="1423729.FC80_GL000877"/>
<dbReference type="PATRIC" id="fig|1423729.3.peg.887"/>
<feature type="domain" description="Core" evidence="1">
    <location>
        <begin position="1"/>
        <end position="113"/>
    </location>
</feature>
<keyword evidence="3" id="KW-1185">Reference proteome</keyword>
<gene>
    <name evidence="2" type="ORF">FC80_GL000877</name>
</gene>
<comment type="caution">
    <text evidence="2">The sequence shown here is derived from an EMBL/GenBank/DDBJ whole genome shotgun (WGS) entry which is preliminary data.</text>
</comment>
<dbReference type="SUPFAM" id="SSF89360">
    <property type="entry name" value="HesB-like domain"/>
    <property type="match status" value="1"/>
</dbReference>
<evidence type="ECO:0000259" key="1">
    <source>
        <dbReference type="Pfam" id="PF01521"/>
    </source>
</evidence>
<dbReference type="OrthoDB" id="2361502at2"/>
<protein>
    <recommendedName>
        <fullName evidence="1">Core domain-containing protein</fullName>
    </recommendedName>
</protein>
<reference evidence="2 3" key="1">
    <citation type="journal article" date="2015" name="Genome Announc.">
        <title>Expanding the biotechnology potential of lactobacilli through comparative genomics of 213 strains and associated genera.</title>
        <authorList>
            <person name="Sun Z."/>
            <person name="Harris H.M."/>
            <person name="McCann A."/>
            <person name="Guo C."/>
            <person name="Argimon S."/>
            <person name="Zhang W."/>
            <person name="Yang X."/>
            <person name="Jeffery I.B."/>
            <person name="Cooney J.C."/>
            <person name="Kagawa T.F."/>
            <person name="Liu W."/>
            <person name="Song Y."/>
            <person name="Salvetti E."/>
            <person name="Wrobel A."/>
            <person name="Rasinkangas P."/>
            <person name="Parkhill J."/>
            <person name="Rea M.C."/>
            <person name="O'Sullivan O."/>
            <person name="Ritari J."/>
            <person name="Douillard F.P."/>
            <person name="Paul Ross R."/>
            <person name="Yang R."/>
            <person name="Briner A.E."/>
            <person name="Felis G.E."/>
            <person name="de Vos W.M."/>
            <person name="Barrangou R."/>
            <person name="Klaenhammer T.R."/>
            <person name="Caufield P.W."/>
            <person name="Cui Y."/>
            <person name="Zhang H."/>
            <person name="O'Toole P.W."/>
        </authorList>
    </citation>
    <scope>NUCLEOTIDE SEQUENCE [LARGE SCALE GENOMIC DNA]</scope>
    <source>
        <strain evidence="2 3">DSM 21116</strain>
    </source>
</reference>